<dbReference type="Pfam" id="PF05699">
    <property type="entry name" value="Dimer_Tnp_hAT"/>
    <property type="match status" value="1"/>
</dbReference>
<dbReference type="InterPro" id="IPR025525">
    <property type="entry name" value="hAT-like_transposase_RNase-H"/>
</dbReference>
<dbReference type="Pfam" id="PF02892">
    <property type="entry name" value="zf-BED"/>
    <property type="match status" value="1"/>
</dbReference>
<evidence type="ECO:0000256" key="11">
    <source>
        <dbReference type="SAM" id="MobiDB-lite"/>
    </source>
</evidence>
<accession>A0A445M6V6</accession>
<dbReference type="PROSITE" id="PS50808">
    <property type="entry name" value="ZF_BED"/>
    <property type="match status" value="1"/>
</dbReference>
<evidence type="ECO:0000259" key="12">
    <source>
        <dbReference type="PROSITE" id="PS50808"/>
    </source>
</evidence>
<dbReference type="SMART" id="SM00614">
    <property type="entry name" value="ZnF_BED"/>
    <property type="match status" value="1"/>
</dbReference>
<dbReference type="InterPro" id="IPR003656">
    <property type="entry name" value="Znf_BED"/>
</dbReference>
<organism evidence="13 14">
    <name type="scientific">Glycine soja</name>
    <name type="common">Wild soybean</name>
    <dbReference type="NCBI Taxonomy" id="3848"/>
    <lineage>
        <taxon>Eukaryota</taxon>
        <taxon>Viridiplantae</taxon>
        <taxon>Streptophyta</taxon>
        <taxon>Embryophyta</taxon>
        <taxon>Tracheophyta</taxon>
        <taxon>Spermatophyta</taxon>
        <taxon>Magnoliopsida</taxon>
        <taxon>eudicotyledons</taxon>
        <taxon>Gunneridae</taxon>
        <taxon>Pentapetalae</taxon>
        <taxon>rosids</taxon>
        <taxon>fabids</taxon>
        <taxon>Fabales</taxon>
        <taxon>Fabaceae</taxon>
        <taxon>Papilionoideae</taxon>
        <taxon>50 kb inversion clade</taxon>
        <taxon>NPAAA clade</taxon>
        <taxon>indigoferoid/millettioid clade</taxon>
        <taxon>Phaseoleae</taxon>
        <taxon>Glycine</taxon>
        <taxon>Glycine subgen. Soja</taxon>
    </lineage>
</organism>
<keyword evidence="3" id="KW-0479">Metal-binding</keyword>
<feature type="region of interest" description="Disordered" evidence="11">
    <location>
        <begin position="107"/>
        <end position="175"/>
    </location>
</feature>
<evidence type="ECO:0000256" key="4">
    <source>
        <dbReference type="ARBA" id="ARBA00022771"/>
    </source>
</evidence>
<evidence type="ECO:0000256" key="9">
    <source>
        <dbReference type="ARBA" id="ARBA00023242"/>
    </source>
</evidence>
<dbReference type="PANTHER" id="PTHR46481">
    <property type="entry name" value="ZINC FINGER BED DOMAIN-CONTAINING PROTEIN 4"/>
    <property type="match status" value="1"/>
</dbReference>
<keyword evidence="6" id="KW-0805">Transcription regulation</keyword>
<reference evidence="13 14" key="1">
    <citation type="submission" date="2018-09" db="EMBL/GenBank/DDBJ databases">
        <title>A high-quality reference genome of wild soybean provides a powerful tool to mine soybean genomes.</title>
        <authorList>
            <person name="Xie M."/>
            <person name="Chung C.Y.L."/>
            <person name="Li M.-W."/>
            <person name="Wong F.-L."/>
            <person name="Chan T.-F."/>
            <person name="Lam H.-M."/>
        </authorList>
    </citation>
    <scope>NUCLEOTIDE SEQUENCE [LARGE SCALE GENOMIC DNA]</scope>
    <source>
        <strain evidence="14">cv. W05</strain>
        <tissue evidence="13">Hypocotyl of etiolated seedlings</tissue>
    </source>
</reference>
<dbReference type="Pfam" id="PF14372">
    <property type="entry name" value="hAT-like_RNase-H"/>
    <property type="match status" value="1"/>
</dbReference>
<keyword evidence="14" id="KW-1185">Reference proteome</keyword>
<evidence type="ECO:0000256" key="3">
    <source>
        <dbReference type="ARBA" id="ARBA00022723"/>
    </source>
</evidence>
<protein>
    <submittedName>
        <fullName evidence="13">Putative AC transposase</fullName>
    </submittedName>
</protein>
<dbReference type="InterPro" id="IPR008906">
    <property type="entry name" value="HATC_C_dom"/>
</dbReference>
<keyword evidence="9" id="KW-0539">Nucleus</keyword>
<sequence>MVPGDKITCIVADVTMGWTLEVGSKLGIKRVIFCKYIWRRILKSENLISFITHQPPLRALLPPSSLFTKSQPSAQPSALLPPSSLISLLCVASSLLFGAGTSQPQCPLISQGSTHHPTLNEQESSHQPTPNGQESSHQPTPNESANPSIVAPTPTTTDTMEVDSAATQNRPKRRRSEVWDHFEKIIVDGKVKARCNYCKKDLGGSSNDGTSHLKGHLLICPHKKILEGKTDKGQTFLTAKTLQGKQELGTWSYNVENVRKELAHAIILHEYPLSIVDHIGFRRYSASLQPLFQVPCRNTIKKEILKVYECERSSALKLIERLEGRVAITSDMWTSSNQKRGYMAVTAHYIDGNWTLHSQILRFIYVPAPHTSERLSDVLVECLMDWNIDKKLSTITLDNCSTNDAMVEKIKARLKPDSLLRDGALLHMRCCAHILNLIVKDGLEVVKDGVERIRDSVAFWTATPKRKEYFESTANQLKISCTKKLALDCPTRWNSTYKMLEVAILYEDVFNRLALRRNGYTCLPTSSQWKFAKDICEKLKLFNSITEVFSGTKYPTANEYFPKICEIKEAILEWIESSDELIKKMAENMLVKFDKYWSVIHEIMGVAAVLDPRYKTDLLEYYYAIFYGNDADHQVKSIRQLCYDLLYDYQLRMNNDSSGDSQILEANVGNVGSDGLKKFDLFVIKKKRARTSYVRTELDVYLDEEVLPRSPNFYILLWWKLNSVKYPTLQAIARDVLAIPVSTVASESAFSTSGYIVSPHRSRLHWTTLEALMCARSWLWSAENSGNFNSNVGNENAILLTEMESDDEGFLEAFVISSFCYGEKNNFFYYNFRGWGWGGAGKPVPVGGRSGCTIFIPDGFGGGGGAGYSEAGAGAGAGMLKPAPAPPRCHVYLQWMKMSLPSSEHAVELEHENKHLQR</sequence>
<dbReference type="GO" id="GO:0008270">
    <property type="term" value="F:zinc ion binding"/>
    <property type="evidence" value="ECO:0007669"/>
    <property type="project" value="UniProtKB-KW"/>
</dbReference>
<dbReference type="InterPro" id="IPR036236">
    <property type="entry name" value="Znf_C2H2_sf"/>
</dbReference>
<dbReference type="PANTHER" id="PTHR46481:SF11">
    <property type="entry name" value="ZINC FINGER BED DOMAIN-CONTAINING PROTEIN RICESLEEPER 2-LIKE"/>
    <property type="match status" value="1"/>
</dbReference>
<dbReference type="EMBL" id="QZWG01000001">
    <property type="protein sequence ID" value="RZC31300.1"/>
    <property type="molecule type" value="Genomic_DNA"/>
</dbReference>
<feature type="domain" description="BED-type" evidence="12">
    <location>
        <begin position="173"/>
        <end position="229"/>
    </location>
</feature>
<dbReference type="InterPro" id="IPR052035">
    <property type="entry name" value="ZnF_BED_domain_contain"/>
</dbReference>
<evidence type="ECO:0000256" key="1">
    <source>
        <dbReference type="ARBA" id="ARBA00004123"/>
    </source>
</evidence>
<name>A0A445M6V6_GLYSO</name>
<dbReference type="InterPro" id="IPR012337">
    <property type="entry name" value="RNaseH-like_sf"/>
</dbReference>
<dbReference type="GO" id="GO:0003677">
    <property type="term" value="F:DNA binding"/>
    <property type="evidence" value="ECO:0007669"/>
    <property type="project" value="UniProtKB-KW"/>
</dbReference>
<evidence type="ECO:0000256" key="2">
    <source>
        <dbReference type="ARBA" id="ARBA00011738"/>
    </source>
</evidence>
<proteinExistence type="predicted"/>
<comment type="subunit">
    <text evidence="2">Homodimer.</text>
</comment>
<feature type="compositionally biased region" description="Polar residues" evidence="11">
    <location>
        <begin position="107"/>
        <end position="169"/>
    </location>
</feature>
<evidence type="ECO:0000313" key="14">
    <source>
        <dbReference type="Proteomes" id="UP000289340"/>
    </source>
</evidence>
<gene>
    <name evidence="13" type="ORF">D0Y65_002309</name>
</gene>
<dbReference type="Proteomes" id="UP000289340">
    <property type="component" value="Chromosome 1"/>
</dbReference>
<dbReference type="AlphaFoldDB" id="A0A445M6V6"/>
<evidence type="ECO:0000256" key="8">
    <source>
        <dbReference type="ARBA" id="ARBA00023163"/>
    </source>
</evidence>
<dbReference type="SUPFAM" id="SSF57667">
    <property type="entry name" value="beta-beta-alpha zinc fingers"/>
    <property type="match status" value="1"/>
</dbReference>
<evidence type="ECO:0000256" key="5">
    <source>
        <dbReference type="ARBA" id="ARBA00022833"/>
    </source>
</evidence>
<dbReference type="SUPFAM" id="SSF53098">
    <property type="entry name" value="Ribonuclease H-like"/>
    <property type="match status" value="1"/>
</dbReference>
<dbReference type="Gene3D" id="3.40.50.2000">
    <property type="entry name" value="Glycogen Phosphorylase B"/>
    <property type="match status" value="1"/>
</dbReference>
<evidence type="ECO:0000256" key="10">
    <source>
        <dbReference type="PROSITE-ProRule" id="PRU00027"/>
    </source>
</evidence>
<dbReference type="GO" id="GO:0005634">
    <property type="term" value="C:nucleus"/>
    <property type="evidence" value="ECO:0007669"/>
    <property type="project" value="UniProtKB-SubCell"/>
</dbReference>
<evidence type="ECO:0000313" key="13">
    <source>
        <dbReference type="EMBL" id="RZC31300.1"/>
    </source>
</evidence>
<comment type="caution">
    <text evidence="13">The sequence shown here is derived from an EMBL/GenBank/DDBJ whole genome shotgun (WGS) entry which is preliminary data.</text>
</comment>
<evidence type="ECO:0000256" key="7">
    <source>
        <dbReference type="ARBA" id="ARBA00023125"/>
    </source>
</evidence>
<keyword evidence="8" id="KW-0804">Transcription</keyword>
<comment type="subcellular location">
    <subcellularLocation>
        <location evidence="1">Nucleus</location>
    </subcellularLocation>
</comment>
<keyword evidence="5" id="KW-0862">Zinc</keyword>
<dbReference type="GO" id="GO:0046983">
    <property type="term" value="F:protein dimerization activity"/>
    <property type="evidence" value="ECO:0007669"/>
    <property type="project" value="InterPro"/>
</dbReference>
<keyword evidence="7" id="KW-0238">DNA-binding</keyword>
<evidence type="ECO:0000256" key="6">
    <source>
        <dbReference type="ARBA" id="ARBA00023015"/>
    </source>
</evidence>
<keyword evidence="4 10" id="KW-0863">Zinc-finger</keyword>